<accession>A0A163J344</accession>
<dbReference type="Proteomes" id="UP000076837">
    <property type="component" value="Unassembled WGS sequence"/>
</dbReference>
<name>A0A163J344_DIDRA</name>
<proteinExistence type="predicted"/>
<comment type="caution">
    <text evidence="2">The sequence shown here is derived from an EMBL/GenBank/DDBJ whole genome shotgun (WGS) entry which is preliminary data.</text>
</comment>
<reference evidence="2 3" key="1">
    <citation type="journal article" date="2016" name="Sci. Rep.">
        <title>Draft genome sequencing and secretome analysis of fungal phytopathogen Ascochyta rabiei provides insight into the necrotrophic effector repertoire.</title>
        <authorList>
            <person name="Verma S."/>
            <person name="Gazara R.K."/>
            <person name="Nizam S."/>
            <person name="Parween S."/>
            <person name="Chattopadhyay D."/>
            <person name="Verma P.K."/>
        </authorList>
    </citation>
    <scope>NUCLEOTIDE SEQUENCE [LARGE SCALE GENOMIC DNA]</scope>
    <source>
        <strain evidence="2 3">ArDII</strain>
    </source>
</reference>
<gene>
    <name evidence="2" type="ORF">ST47_g2761</name>
</gene>
<dbReference type="AlphaFoldDB" id="A0A163J344"/>
<evidence type="ECO:0000313" key="2">
    <source>
        <dbReference type="EMBL" id="KZM26109.1"/>
    </source>
</evidence>
<sequence>MSTALPAKPIDESRAMLEQIGAVDEKACHKQHPAVLEKQCAYQRALPQAPPRSTKLQLSSRAASPKRNSLEMIGIERRP</sequence>
<evidence type="ECO:0000313" key="3">
    <source>
        <dbReference type="Proteomes" id="UP000076837"/>
    </source>
</evidence>
<feature type="region of interest" description="Disordered" evidence="1">
    <location>
        <begin position="46"/>
        <end position="79"/>
    </location>
</feature>
<dbReference type="EMBL" id="JYNV01000115">
    <property type="protein sequence ID" value="KZM26109.1"/>
    <property type="molecule type" value="Genomic_DNA"/>
</dbReference>
<protein>
    <submittedName>
        <fullName evidence="2">Uncharacterized protein</fullName>
    </submittedName>
</protein>
<organism evidence="2 3">
    <name type="scientific">Didymella rabiei</name>
    <name type="common">Chickpea ascochyta blight fungus</name>
    <name type="synonym">Mycosphaerella rabiei</name>
    <dbReference type="NCBI Taxonomy" id="5454"/>
    <lineage>
        <taxon>Eukaryota</taxon>
        <taxon>Fungi</taxon>
        <taxon>Dikarya</taxon>
        <taxon>Ascomycota</taxon>
        <taxon>Pezizomycotina</taxon>
        <taxon>Dothideomycetes</taxon>
        <taxon>Pleosporomycetidae</taxon>
        <taxon>Pleosporales</taxon>
        <taxon>Pleosporineae</taxon>
        <taxon>Didymellaceae</taxon>
        <taxon>Ascochyta</taxon>
    </lineage>
</organism>
<keyword evidence="3" id="KW-1185">Reference proteome</keyword>
<evidence type="ECO:0000256" key="1">
    <source>
        <dbReference type="SAM" id="MobiDB-lite"/>
    </source>
</evidence>